<dbReference type="Pfam" id="PF16366">
    <property type="entry name" value="CEBP_ZZ"/>
    <property type="match status" value="1"/>
</dbReference>
<evidence type="ECO:0000256" key="1">
    <source>
        <dbReference type="ARBA" id="ARBA00022884"/>
    </source>
</evidence>
<feature type="domain" description="RRM" evidence="4">
    <location>
        <begin position="200"/>
        <end position="290"/>
    </location>
</feature>
<keyword evidence="6" id="KW-1185">Reference proteome</keyword>
<dbReference type="CDD" id="cd12725">
    <property type="entry name" value="RRM2_CPEB1"/>
    <property type="match status" value="1"/>
</dbReference>
<feature type="compositionally biased region" description="Polar residues" evidence="3">
    <location>
        <begin position="487"/>
        <end position="499"/>
    </location>
</feature>
<evidence type="ECO:0000259" key="4">
    <source>
        <dbReference type="PROSITE" id="PS50102"/>
    </source>
</evidence>
<feature type="region of interest" description="Disordered" evidence="3">
    <location>
        <begin position="1"/>
        <end position="75"/>
    </location>
</feature>
<evidence type="ECO:0000313" key="6">
    <source>
        <dbReference type="Proteomes" id="UP001152562"/>
    </source>
</evidence>
<feature type="region of interest" description="Disordered" evidence="3">
    <location>
        <begin position="487"/>
        <end position="507"/>
    </location>
</feature>
<proteinExistence type="predicted"/>
<comment type="caution">
    <text evidence="5">The sequence shown here is derived from an EMBL/GenBank/DDBJ whole genome shotgun (WGS) entry which is preliminary data.</text>
</comment>
<evidence type="ECO:0000256" key="2">
    <source>
        <dbReference type="PROSITE-ProRule" id="PRU00176"/>
    </source>
</evidence>
<dbReference type="SMART" id="SM00360">
    <property type="entry name" value="RRM"/>
    <property type="match status" value="2"/>
</dbReference>
<organism evidence="5 6">
    <name type="scientific">Pieris brassicae</name>
    <name type="common">White butterfly</name>
    <name type="synonym">Large white butterfly</name>
    <dbReference type="NCBI Taxonomy" id="7116"/>
    <lineage>
        <taxon>Eukaryota</taxon>
        <taxon>Metazoa</taxon>
        <taxon>Ecdysozoa</taxon>
        <taxon>Arthropoda</taxon>
        <taxon>Hexapoda</taxon>
        <taxon>Insecta</taxon>
        <taxon>Pterygota</taxon>
        <taxon>Neoptera</taxon>
        <taxon>Endopterygota</taxon>
        <taxon>Lepidoptera</taxon>
        <taxon>Glossata</taxon>
        <taxon>Ditrysia</taxon>
        <taxon>Papilionoidea</taxon>
        <taxon>Pieridae</taxon>
        <taxon>Pierinae</taxon>
        <taxon>Pieris</taxon>
    </lineage>
</organism>
<evidence type="ECO:0000256" key="3">
    <source>
        <dbReference type="SAM" id="MobiDB-lite"/>
    </source>
</evidence>
<dbReference type="GO" id="GO:0005737">
    <property type="term" value="C:cytoplasm"/>
    <property type="evidence" value="ECO:0007669"/>
    <property type="project" value="TreeGrafter"/>
</dbReference>
<keyword evidence="1 2" id="KW-0694">RNA-binding</keyword>
<dbReference type="Gene3D" id="3.30.70.330">
    <property type="match status" value="2"/>
</dbReference>
<dbReference type="InterPro" id="IPR012677">
    <property type="entry name" value="Nucleotide-bd_a/b_plait_sf"/>
</dbReference>
<accession>A0A9P0STV3</accession>
<dbReference type="Gene3D" id="4.10.640.40">
    <property type="entry name" value="Cytoplasmic polyadenylation element-binding protein, ZZ domain"/>
    <property type="match status" value="1"/>
</dbReference>
<dbReference type="AlphaFoldDB" id="A0A9P0STV3"/>
<dbReference type="GO" id="GO:0045202">
    <property type="term" value="C:synapse"/>
    <property type="evidence" value="ECO:0007669"/>
    <property type="project" value="TreeGrafter"/>
</dbReference>
<protein>
    <recommendedName>
        <fullName evidence="4">RRM domain-containing protein</fullName>
    </recommendedName>
</protein>
<dbReference type="GO" id="GO:0008135">
    <property type="term" value="F:translation factor activity, RNA binding"/>
    <property type="evidence" value="ECO:0007669"/>
    <property type="project" value="TreeGrafter"/>
</dbReference>
<dbReference type="Pfam" id="PF16367">
    <property type="entry name" value="RRM_7"/>
    <property type="match status" value="1"/>
</dbReference>
<dbReference type="Proteomes" id="UP001152562">
    <property type="component" value="Unassembled WGS sequence"/>
</dbReference>
<name>A0A9P0STV3_PIEBR</name>
<feature type="compositionally biased region" description="Polar residues" evidence="3">
    <location>
        <begin position="139"/>
        <end position="153"/>
    </location>
</feature>
<dbReference type="PANTHER" id="PTHR12566:SF9">
    <property type="entry name" value="CYTOPLASMIC POLYADENYLATION ELEMENT-BINDING PROTEIN 1"/>
    <property type="match status" value="1"/>
</dbReference>
<dbReference type="InterPro" id="IPR034819">
    <property type="entry name" value="CPEB"/>
</dbReference>
<feature type="compositionally biased region" description="Basic and acidic residues" evidence="3">
    <location>
        <begin position="45"/>
        <end position="54"/>
    </location>
</feature>
<dbReference type="InterPro" id="IPR038446">
    <property type="entry name" value="CEBP_ZZ_sf"/>
</dbReference>
<dbReference type="GO" id="GO:0005634">
    <property type="term" value="C:nucleus"/>
    <property type="evidence" value="ECO:0007669"/>
    <property type="project" value="TreeGrafter"/>
</dbReference>
<reference evidence="5" key="1">
    <citation type="submission" date="2022-05" db="EMBL/GenBank/DDBJ databases">
        <authorList>
            <person name="Okamura Y."/>
        </authorList>
    </citation>
    <scope>NUCLEOTIDE SEQUENCE</scope>
</reference>
<sequence>MPLLQQDNRGPGGSRENRRSFTKFLGLDTSQSTDAVTAPKPSSGHRNEEWHWDLPDSPEAAQTPGSLVPSNCFPPRHPTAYTSYRKEVELGSSINCTHCCSERARPGSWAESGQGITDLVASLSLTMPSASSDFMPGSSEPQQTQITQWSQTVESKKETRKKEIVSRRASFCGVVSSNSAIKVWTGQLPSRTMDSGVYSSKVFLGGLPWDVSEYTLMQALKSFQPIRVEWPGRGNGSLPGNGDDGPRGFAYVTFENEQNVRALLSAARRNGDKWYYRISTRNMKSKEVEVIPWSVKDSICVVGGSTRLDPSRTVFVGALHGMMSAEALAHIMNYLFKGVVYAGIDTDKYKYPIGSGRVSFDNTHSYVSAISAGFVEIRTDKFTKKVQVDPYIEDAMCSMCNMQQGPYFCRSPFCFKYFCRKCWPIRHPIATPEHRALMRNFKTDQVQPVSISGSTLCQNGNMAMSNRRQSLCDQNIMFGVFSSVDSTPSPTSGLSASSDHATEITDW</sequence>
<feature type="region of interest" description="Disordered" evidence="3">
    <location>
        <begin position="130"/>
        <end position="154"/>
    </location>
</feature>
<dbReference type="PANTHER" id="PTHR12566">
    <property type="entry name" value="CYTOPLASMIC POLYADENYLATION ELEMENT BINDING PROTEIN CPEB"/>
    <property type="match status" value="1"/>
</dbReference>
<dbReference type="SUPFAM" id="SSF54928">
    <property type="entry name" value="RNA-binding domain, RBD"/>
    <property type="match status" value="1"/>
</dbReference>
<dbReference type="FunFam" id="3.30.70.330:FF:000054">
    <property type="entry name" value="Cytoplasmic polyadenylation element-binding protein 1"/>
    <property type="match status" value="1"/>
</dbReference>
<dbReference type="GO" id="GO:0043022">
    <property type="term" value="F:ribosome binding"/>
    <property type="evidence" value="ECO:0007669"/>
    <property type="project" value="TreeGrafter"/>
</dbReference>
<dbReference type="GO" id="GO:0000900">
    <property type="term" value="F:mRNA regulatory element binding translation repressor activity"/>
    <property type="evidence" value="ECO:0007669"/>
    <property type="project" value="TreeGrafter"/>
</dbReference>
<gene>
    <name evidence="5" type="ORF">PIBRA_LOCUS1182</name>
</gene>
<dbReference type="GO" id="GO:2000766">
    <property type="term" value="P:negative regulation of cytoplasmic translation"/>
    <property type="evidence" value="ECO:0007669"/>
    <property type="project" value="TreeGrafter"/>
</dbReference>
<dbReference type="PROSITE" id="PS50102">
    <property type="entry name" value="RRM"/>
    <property type="match status" value="1"/>
</dbReference>
<evidence type="ECO:0000313" key="5">
    <source>
        <dbReference type="EMBL" id="CAH3928406.1"/>
    </source>
</evidence>
<dbReference type="GO" id="GO:0003730">
    <property type="term" value="F:mRNA 3'-UTR binding"/>
    <property type="evidence" value="ECO:0007669"/>
    <property type="project" value="InterPro"/>
</dbReference>
<dbReference type="GO" id="GO:0043005">
    <property type="term" value="C:neuron projection"/>
    <property type="evidence" value="ECO:0007669"/>
    <property type="project" value="TreeGrafter"/>
</dbReference>
<dbReference type="InterPro" id="IPR032296">
    <property type="entry name" value="CEBP_ZZ"/>
</dbReference>
<dbReference type="InterPro" id="IPR000504">
    <property type="entry name" value="RRM_dom"/>
</dbReference>
<dbReference type="InterPro" id="IPR035979">
    <property type="entry name" value="RBD_domain_sf"/>
</dbReference>
<dbReference type="EMBL" id="CALOZG010000001">
    <property type="protein sequence ID" value="CAH3928406.1"/>
    <property type="molecule type" value="Genomic_DNA"/>
</dbReference>